<feature type="transmembrane region" description="Helical" evidence="1">
    <location>
        <begin position="138"/>
        <end position="161"/>
    </location>
</feature>
<keyword evidence="1" id="KW-0472">Membrane</keyword>
<gene>
    <name evidence="2" type="ORF">SGLAD_v1c09620</name>
</gene>
<keyword evidence="3" id="KW-1185">Reference proteome</keyword>
<feature type="transmembrane region" description="Helical" evidence="1">
    <location>
        <begin position="215"/>
        <end position="238"/>
    </location>
</feature>
<accession>A0A4P7AJ02</accession>
<evidence type="ECO:0000313" key="2">
    <source>
        <dbReference type="EMBL" id="QBQ08161.1"/>
    </source>
</evidence>
<reference evidence="2 3" key="1">
    <citation type="submission" date="2019-03" db="EMBL/GenBank/DDBJ databases">
        <title>Complete genome sequence of Spiroplasma gladiatoris TG-1 (DSM 22552).</title>
        <authorList>
            <person name="Lin Y.-C."/>
            <person name="Chou L."/>
            <person name="Kuo C.-H."/>
        </authorList>
    </citation>
    <scope>NUCLEOTIDE SEQUENCE [LARGE SCALE GENOMIC DNA]</scope>
    <source>
        <strain evidence="2 3">TG-1</strain>
    </source>
</reference>
<feature type="transmembrane region" description="Helical" evidence="1">
    <location>
        <begin position="85"/>
        <end position="103"/>
    </location>
</feature>
<dbReference type="AlphaFoldDB" id="A0A4P7AJ02"/>
<keyword evidence="1" id="KW-0812">Transmembrane</keyword>
<protein>
    <submittedName>
        <fullName evidence="2">Uncharacterized protein</fullName>
    </submittedName>
</protein>
<dbReference type="KEGG" id="sgq:SGLAD_v1c09620"/>
<feature type="transmembrane region" description="Helical" evidence="1">
    <location>
        <begin position="6"/>
        <end position="24"/>
    </location>
</feature>
<feature type="transmembrane region" description="Helical" evidence="1">
    <location>
        <begin position="31"/>
        <end position="49"/>
    </location>
</feature>
<keyword evidence="1" id="KW-1133">Transmembrane helix</keyword>
<dbReference type="Pfam" id="PF14808">
    <property type="entry name" value="TMEM164"/>
    <property type="match status" value="1"/>
</dbReference>
<feature type="transmembrane region" description="Helical" evidence="1">
    <location>
        <begin position="108"/>
        <end position="126"/>
    </location>
</feature>
<name>A0A4P7AJ02_9MOLU</name>
<organism evidence="2 3">
    <name type="scientific">Spiroplasma gladiatoris</name>
    <dbReference type="NCBI Taxonomy" id="2143"/>
    <lineage>
        <taxon>Bacteria</taxon>
        <taxon>Bacillati</taxon>
        <taxon>Mycoplasmatota</taxon>
        <taxon>Mollicutes</taxon>
        <taxon>Entomoplasmatales</taxon>
        <taxon>Spiroplasmataceae</taxon>
        <taxon>Spiroplasma</taxon>
    </lineage>
</organism>
<sequence>MENLSWVVAIVLALFMWASLSIFPNYYNKKMVYLTIRIVLIIFLLFTQIQRTIYLGPIHQNEYIKNPNSSAYEGQEWYQNPVNYFLLYFCTLSAWSILIILIYPSKKVMECFFPYMIMGPIVTFIFPTEKPLFWNLGFVNWFTFFFGHACTLFATMFMYLYGHTGYKFNKQAIIKSVITGALVLSCVEVWNFYFGTNFIIGEVQGAFDLKWARPWIMFFTMTVGSVYLAVGLSFAYFFKPIYEKNNIEKLHLTWWEKFLFYVKRNQDKKINK</sequence>
<dbReference type="EMBL" id="CP038013">
    <property type="protein sequence ID" value="QBQ08161.1"/>
    <property type="molecule type" value="Genomic_DNA"/>
</dbReference>
<evidence type="ECO:0000256" key="1">
    <source>
        <dbReference type="SAM" id="Phobius"/>
    </source>
</evidence>
<dbReference type="Proteomes" id="UP000294309">
    <property type="component" value="Chromosome"/>
</dbReference>
<evidence type="ECO:0000313" key="3">
    <source>
        <dbReference type="Proteomes" id="UP000294309"/>
    </source>
</evidence>
<dbReference type="OrthoDB" id="388550at2"/>
<proteinExistence type="predicted"/>
<dbReference type="RefSeq" id="WP_134298266.1">
    <property type="nucleotide sequence ID" value="NZ_CP038013.1"/>
</dbReference>
<feature type="transmembrane region" description="Helical" evidence="1">
    <location>
        <begin position="173"/>
        <end position="195"/>
    </location>
</feature>